<evidence type="ECO:0000259" key="2">
    <source>
        <dbReference type="Pfam" id="PF01494"/>
    </source>
</evidence>
<dbReference type="PRINTS" id="PR00420">
    <property type="entry name" value="RNGMNOXGNASE"/>
</dbReference>
<dbReference type="NCBIfam" id="NF004831">
    <property type="entry name" value="PRK06183.1-5"/>
    <property type="match status" value="1"/>
</dbReference>
<dbReference type="EMBL" id="CP027850">
    <property type="protein sequence ID" value="AVQ01965.1"/>
    <property type="molecule type" value="Genomic_DNA"/>
</dbReference>
<protein>
    <submittedName>
        <fullName evidence="3">Bifunctional 3-(3-hydroxy-phenyl)propionate/3-hydroxycinnamic acid hydroxylase</fullName>
    </submittedName>
</protein>
<dbReference type="RefSeq" id="WP_013078879.1">
    <property type="nucleotide sequence ID" value="NZ_CP027850.1"/>
</dbReference>
<evidence type="ECO:0000313" key="4">
    <source>
        <dbReference type="Proteomes" id="UP000240527"/>
    </source>
</evidence>
<dbReference type="PANTHER" id="PTHR43476:SF3">
    <property type="entry name" value="FAD-BINDING MONOOXYGENASE"/>
    <property type="match status" value="1"/>
</dbReference>
<dbReference type="PANTHER" id="PTHR43476">
    <property type="entry name" value="3-(3-HYDROXY-PHENYL)PROPIONATE/3-HYDROXYCINNAMIC ACID HYDROXYLASE"/>
    <property type="match status" value="1"/>
</dbReference>
<feature type="domain" description="FAD-binding" evidence="2">
    <location>
        <begin position="19"/>
        <end position="354"/>
    </location>
</feature>
<proteinExistence type="predicted"/>
<keyword evidence="4" id="KW-1185">Reference proteome</keyword>
<evidence type="ECO:0000313" key="3">
    <source>
        <dbReference type="EMBL" id="AVQ01965.1"/>
    </source>
</evidence>
<dbReference type="Pfam" id="PF01494">
    <property type="entry name" value="FAD_binding_3"/>
    <property type="match status" value="1"/>
</dbReference>
<accession>A0ABM6TFQ0</accession>
<dbReference type="Gene3D" id="3.50.50.60">
    <property type="entry name" value="FAD/NAD(P)-binding domain"/>
    <property type="match status" value="1"/>
</dbReference>
<reference evidence="3 4" key="1">
    <citation type="journal article" date="2015" name="Biotechnol. Bioeng.">
        <title>Genome sequence and phenotypic characterization of Caulobacter segnis.</title>
        <authorList>
            <person name="Patel S."/>
            <person name="Fletcher B."/>
            <person name="Scott D.C."/>
            <person name="Ely B."/>
        </authorList>
    </citation>
    <scope>NUCLEOTIDE SEQUENCE [LARGE SCALE GENOMIC DNA]</scope>
    <source>
        <strain evidence="3 4">TK0059</strain>
    </source>
</reference>
<dbReference type="InterPro" id="IPR036188">
    <property type="entry name" value="FAD/NAD-bd_sf"/>
</dbReference>
<sequence>MAAKTRSRTGVGKGGLDHVPIIVVGAGPTGLTLANLLGVYGAKTLVVERNAGTVSEPRAVSIDDESLRTMQAAGLIDIVLPTVVAGYGSEYRTPSGQPFLKVHPTGQPYGYPRRNAFRQPTLEAQLRKGLERFAHVELRFRTTFVDFEQDEDGVVVTLETAAGEKVQVACDYLVGADGSWSAVRTKLGLTLEGETFAEKWLIVDLERSPCASRETQVFCDVRRPCIALPGPELTRRYEFKLLPGETSEQVLDDAVVAKLLKDHGADAGSVIKRKTVYTFHARLAPRWWQGRAFLAGDACHLTPPFAGQGMNSGLRDAHNLAWKLAWVLARRAPPSLLETYEQERRDHVWAMIQLALRMGRIMGPKTYWHGLATQTAFRALSLWPAARDYFAEMKYKPKPRFDAGFILADGQSERKTVVGRLLPQPKARDGKGGEDLLDAWLGDGFALIGVEVEPQVLARIAASPAIARLAPRIVRLGGAVDASGASNVTALALSSGDATALVGQAGRVLLVRPDRYVAGAFLPEETAAFAARLNELLGTVPTVQAAPGASALVRVF</sequence>
<gene>
    <name evidence="3" type="ORF">B7G68_08960</name>
</gene>
<evidence type="ECO:0000256" key="1">
    <source>
        <dbReference type="ARBA" id="ARBA00023002"/>
    </source>
</evidence>
<dbReference type="Gene3D" id="3.30.70.2450">
    <property type="match status" value="1"/>
</dbReference>
<organism evidence="3 4">
    <name type="scientific">Caulobacter segnis</name>
    <dbReference type="NCBI Taxonomy" id="88688"/>
    <lineage>
        <taxon>Bacteria</taxon>
        <taxon>Pseudomonadati</taxon>
        <taxon>Pseudomonadota</taxon>
        <taxon>Alphaproteobacteria</taxon>
        <taxon>Caulobacterales</taxon>
        <taxon>Caulobacteraceae</taxon>
        <taxon>Caulobacter</taxon>
    </lineage>
</organism>
<dbReference type="InterPro" id="IPR002938">
    <property type="entry name" value="FAD-bd"/>
</dbReference>
<dbReference type="SUPFAM" id="SSF51905">
    <property type="entry name" value="FAD/NAD(P)-binding domain"/>
    <property type="match status" value="1"/>
</dbReference>
<name>A0ABM6TFQ0_9CAUL</name>
<keyword evidence="1" id="KW-0560">Oxidoreductase</keyword>
<dbReference type="NCBIfam" id="NF004829">
    <property type="entry name" value="PRK06183.1-3"/>
    <property type="match status" value="1"/>
</dbReference>
<dbReference type="Proteomes" id="UP000240527">
    <property type="component" value="Chromosome"/>
</dbReference>
<dbReference type="InterPro" id="IPR050631">
    <property type="entry name" value="PheA/TfdB_FAD_monoxygenase"/>
</dbReference>